<keyword evidence="11 16" id="KW-0694">RNA-binding</keyword>
<proteinExistence type="inferred from homology"/>
<dbReference type="Gene3D" id="3.50.40.10">
    <property type="entry name" value="Phenylalanyl-trna Synthetase, Chain B, domain 3"/>
    <property type="match status" value="1"/>
</dbReference>
<dbReference type="InterPro" id="IPR005146">
    <property type="entry name" value="B3/B4_tRNA-bd"/>
</dbReference>
<reference evidence="20" key="2">
    <citation type="journal article" date="2023" name="PLoS ONE">
        <title>Philodulcilactobacillus myokoensis gen. nov., sp. nov., a fructophilic, acidophilic, and agar-phobic lactic acid bacterium isolated from fermented vegetable extracts.</title>
        <authorList>
            <person name="Kouya T."/>
            <person name="Ishiyama Y."/>
            <person name="Ohashi S."/>
            <person name="Kumakubo R."/>
            <person name="Yamazaki T."/>
            <person name="Otaki T."/>
        </authorList>
    </citation>
    <scope>NUCLEOTIDE SEQUENCE</scope>
    <source>
        <strain evidence="20">WR16-4</strain>
    </source>
</reference>
<name>A0A9W6B0K5_9LACO</name>
<feature type="domain" description="FDX-ACB" evidence="18">
    <location>
        <begin position="711"/>
        <end position="804"/>
    </location>
</feature>
<keyword evidence="6 15" id="KW-0436">Ligase</keyword>
<dbReference type="FunFam" id="3.30.70.380:FF:000001">
    <property type="entry name" value="Phenylalanine--tRNA ligase beta subunit"/>
    <property type="match status" value="1"/>
</dbReference>
<dbReference type="InterPro" id="IPR045060">
    <property type="entry name" value="Phe-tRNA-ligase_IIc_bsu"/>
</dbReference>
<comment type="cofactor">
    <cofactor evidence="15">
        <name>Mg(2+)</name>
        <dbReference type="ChEBI" id="CHEBI:18420"/>
    </cofactor>
    <text evidence="15">Binds 2 magnesium ions per tetramer.</text>
</comment>
<dbReference type="InterPro" id="IPR012340">
    <property type="entry name" value="NA-bd_OB-fold"/>
</dbReference>
<dbReference type="Pfam" id="PF03483">
    <property type="entry name" value="B3_4"/>
    <property type="match status" value="1"/>
</dbReference>
<dbReference type="Gene3D" id="2.40.50.140">
    <property type="entry name" value="Nucleic acid-binding proteins"/>
    <property type="match status" value="1"/>
</dbReference>
<comment type="catalytic activity">
    <reaction evidence="14 15">
        <text>tRNA(Phe) + L-phenylalanine + ATP = L-phenylalanyl-tRNA(Phe) + AMP + diphosphate + H(+)</text>
        <dbReference type="Rhea" id="RHEA:19413"/>
        <dbReference type="Rhea" id="RHEA-COMP:9668"/>
        <dbReference type="Rhea" id="RHEA-COMP:9699"/>
        <dbReference type="ChEBI" id="CHEBI:15378"/>
        <dbReference type="ChEBI" id="CHEBI:30616"/>
        <dbReference type="ChEBI" id="CHEBI:33019"/>
        <dbReference type="ChEBI" id="CHEBI:58095"/>
        <dbReference type="ChEBI" id="CHEBI:78442"/>
        <dbReference type="ChEBI" id="CHEBI:78531"/>
        <dbReference type="ChEBI" id="CHEBI:456215"/>
        <dbReference type="EC" id="6.1.1.20"/>
    </reaction>
</comment>
<dbReference type="InterPro" id="IPR020825">
    <property type="entry name" value="Phe-tRNA_synthase-like_B3/B4"/>
</dbReference>
<dbReference type="Pfam" id="PF01588">
    <property type="entry name" value="tRNA_bind"/>
    <property type="match status" value="1"/>
</dbReference>
<dbReference type="CDD" id="cd02796">
    <property type="entry name" value="tRNA_bind_bactPheRS"/>
    <property type="match status" value="1"/>
</dbReference>
<evidence type="ECO:0000256" key="5">
    <source>
        <dbReference type="ARBA" id="ARBA00022555"/>
    </source>
</evidence>
<dbReference type="PANTHER" id="PTHR10947:SF0">
    <property type="entry name" value="PHENYLALANINE--TRNA LIGASE BETA SUBUNIT"/>
    <property type="match status" value="1"/>
</dbReference>
<evidence type="ECO:0000256" key="10">
    <source>
        <dbReference type="ARBA" id="ARBA00022842"/>
    </source>
</evidence>
<evidence type="ECO:0000313" key="20">
    <source>
        <dbReference type="EMBL" id="GLB46774.1"/>
    </source>
</evidence>
<dbReference type="InterPro" id="IPR045864">
    <property type="entry name" value="aa-tRNA-synth_II/BPL/LPL"/>
</dbReference>
<dbReference type="SUPFAM" id="SSF56037">
    <property type="entry name" value="PheT/TilS domain"/>
    <property type="match status" value="1"/>
</dbReference>
<dbReference type="Gene3D" id="3.30.70.380">
    <property type="entry name" value="Ferrodoxin-fold anticodon-binding domain"/>
    <property type="match status" value="1"/>
</dbReference>
<evidence type="ECO:0000256" key="1">
    <source>
        <dbReference type="ARBA" id="ARBA00004496"/>
    </source>
</evidence>
<keyword evidence="21" id="KW-1185">Reference proteome</keyword>
<dbReference type="SMART" id="SM00896">
    <property type="entry name" value="FDX-ACB"/>
    <property type="match status" value="1"/>
</dbReference>
<dbReference type="GO" id="GO:0004826">
    <property type="term" value="F:phenylalanine-tRNA ligase activity"/>
    <property type="evidence" value="ECO:0007669"/>
    <property type="project" value="UniProtKB-UniRule"/>
</dbReference>
<dbReference type="PROSITE" id="PS51447">
    <property type="entry name" value="FDX_ACB"/>
    <property type="match status" value="1"/>
</dbReference>
<keyword evidence="10 15" id="KW-0460">Magnesium</keyword>
<keyword evidence="8 15" id="KW-0547">Nucleotide-binding</keyword>
<dbReference type="InterPro" id="IPR002547">
    <property type="entry name" value="tRNA-bd_dom"/>
</dbReference>
<evidence type="ECO:0000256" key="12">
    <source>
        <dbReference type="ARBA" id="ARBA00022917"/>
    </source>
</evidence>
<evidence type="ECO:0000256" key="2">
    <source>
        <dbReference type="ARBA" id="ARBA00008653"/>
    </source>
</evidence>
<dbReference type="PANTHER" id="PTHR10947">
    <property type="entry name" value="PHENYLALANYL-TRNA SYNTHETASE BETA CHAIN AND LEUCINE-RICH REPEAT-CONTAINING PROTEIN 47"/>
    <property type="match status" value="1"/>
</dbReference>
<sequence>MKVSYNWLKEYLNLNVPADQLGEKIERTAVEVDSVTKHQDGLKKLVVGKVVSCEKHPNSDHLHVCQVDVNQDDLLQIVCGAPNVAAGEKVIVALPGSRIGNNVKIKRAKMRGVKSNGMLCGLDEVGFDRSVVPEKWLNGIYVFPDDAKVGKPIYHYLGMDDDLIDLDVTPNRGDMLSIYGTVHELAAIYDLKPDLNHPKVEENPKLNASDDISADVDKKIAPIYKLRVLKNVKIQPSPLWMQIRLWNADIRPVNNVVDITNYIMLKYGQPIQVYDLDKINNQKLLVRNARLNEKVETTDGDKVTLTDDDIVVADDQKPVALAGLTGLKGAEVDQNTKNIIFEAGVFSFVKVRKMAQRHSIHTGSSQRFERGVNHAGVNEALDAACEIEHRFTDADIEQGTVTASDIDAKPVNVDITLTRINRVLGLSLTMPEASNIFKRLGFGVEINDDQMSVSIPPRRWDIHIEADLFEEIARIYGYDNMPSTLPSGPTTIGKLTNKQKLIRRSRRILQDSGLTHAISYSLTTAKKANMFMMRKSYETKLKMPMTIDRSTLRMNLLSGLLDDVAYNQARGVDDVALYELGRVFYKDDEKQVRPNEVEHIAGVISGSLSIDTWNHKSKPVDFYQLKGIVDNYLDDLNLNGDIDYEATSDYPEMHPGRTANIYIHGHKIGFIGQIHPVIADKFNIKPTYAFELDLKTLIEMPKREQTADSVSKYPSISRDIAILVDKNVTNKEIVSAIQKRGGAFLNQVHLFDLYDGAHIPSGKKSMAYTLTYQDQHDTLQNEVVDKSMKKIQRDLKQQFNVTIR</sequence>
<evidence type="ECO:0000256" key="14">
    <source>
        <dbReference type="ARBA" id="ARBA00049255"/>
    </source>
</evidence>
<dbReference type="InterPro" id="IPR033714">
    <property type="entry name" value="tRNA_bind_bactPheRS"/>
</dbReference>
<dbReference type="PROSITE" id="PS51483">
    <property type="entry name" value="B5"/>
    <property type="match status" value="1"/>
</dbReference>
<evidence type="ECO:0000313" key="21">
    <source>
        <dbReference type="Proteomes" id="UP001144204"/>
    </source>
</evidence>
<dbReference type="GO" id="GO:0000049">
    <property type="term" value="F:tRNA binding"/>
    <property type="evidence" value="ECO:0007669"/>
    <property type="project" value="UniProtKB-UniRule"/>
</dbReference>
<feature type="binding site" evidence="15">
    <location>
        <position position="461"/>
    </location>
    <ligand>
        <name>Mg(2+)</name>
        <dbReference type="ChEBI" id="CHEBI:18420"/>
        <note>shared with alpha subunit</note>
    </ligand>
</feature>
<dbReference type="RefSeq" id="WP_286136235.1">
    <property type="nucleotide sequence ID" value="NZ_BRPL01000002.1"/>
</dbReference>
<comment type="subunit">
    <text evidence="3 15">Tetramer of two alpha and two beta subunits.</text>
</comment>
<dbReference type="Pfam" id="PF03147">
    <property type="entry name" value="FDX-ACB"/>
    <property type="match status" value="1"/>
</dbReference>
<dbReference type="SMART" id="SM00873">
    <property type="entry name" value="B3_4"/>
    <property type="match status" value="1"/>
</dbReference>
<dbReference type="InterPro" id="IPR041616">
    <property type="entry name" value="PheRS_beta_core"/>
</dbReference>
<evidence type="ECO:0000256" key="15">
    <source>
        <dbReference type="HAMAP-Rule" id="MF_00283"/>
    </source>
</evidence>
<dbReference type="SUPFAM" id="SSF46955">
    <property type="entry name" value="Putative DNA-binding domain"/>
    <property type="match status" value="1"/>
</dbReference>
<keyword evidence="13 15" id="KW-0030">Aminoacyl-tRNA synthetase</keyword>
<evidence type="ECO:0000256" key="9">
    <source>
        <dbReference type="ARBA" id="ARBA00022840"/>
    </source>
</evidence>
<evidence type="ECO:0000256" key="7">
    <source>
        <dbReference type="ARBA" id="ARBA00022723"/>
    </source>
</evidence>
<evidence type="ECO:0000256" key="8">
    <source>
        <dbReference type="ARBA" id="ARBA00022741"/>
    </source>
</evidence>
<evidence type="ECO:0000256" key="3">
    <source>
        <dbReference type="ARBA" id="ARBA00011209"/>
    </source>
</evidence>
<evidence type="ECO:0000259" key="17">
    <source>
        <dbReference type="PROSITE" id="PS50886"/>
    </source>
</evidence>
<dbReference type="SUPFAM" id="SSF50249">
    <property type="entry name" value="Nucleic acid-binding proteins"/>
    <property type="match status" value="1"/>
</dbReference>
<accession>A0A9W6B0K5</accession>
<dbReference type="GO" id="GO:0006432">
    <property type="term" value="P:phenylalanyl-tRNA aminoacylation"/>
    <property type="evidence" value="ECO:0007669"/>
    <property type="project" value="UniProtKB-UniRule"/>
</dbReference>
<evidence type="ECO:0000259" key="19">
    <source>
        <dbReference type="PROSITE" id="PS51483"/>
    </source>
</evidence>
<dbReference type="GO" id="GO:0140096">
    <property type="term" value="F:catalytic activity, acting on a protein"/>
    <property type="evidence" value="ECO:0007669"/>
    <property type="project" value="UniProtKB-ARBA"/>
</dbReference>
<keyword evidence="5 16" id="KW-0820">tRNA-binding</keyword>
<comment type="similarity">
    <text evidence="2 15">Belongs to the phenylalanyl-tRNA synthetase beta subunit family. Type 1 subfamily.</text>
</comment>
<dbReference type="CDD" id="cd00769">
    <property type="entry name" value="PheRS_beta_core"/>
    <property type="match status" value="1"/>
</dbReference>
<feature type="binding site" evidence="15">
    <location>
        <position position="470"/>
    </location>
    <ligand>
        <name>Mg(2+)</name>
        <dbReference type="ChEBI" id="CHEBI:18420"/>
        <note>shared with alpha subunit</note>
    </ligand>
</feature>
<dbReference type="InterPro" id="IPR005147">
    <property type="entry name" value="tRNA_synthase_B5-dom"/>
</dbReference>
<protein>
    <recommendedName>
        <fullName evidence="15">Phenylalanine--tRNA ligase beta subunit</fullName>
        <ecNumber evidence="15">6.1.1.20</ecNumber>
    </recommendedName>
    <alternativeName>
        <fullName evidence="15">Phenylalanyl-tRNA synthetase beta subunit</fullName>
        <shortName evidence="15">PheRS</shortName>
    </alternativeName>
</protein>
<dbReference type="NCBIfam" id="NF045760">
    <property type="entry name" value="YtpR"/>
    <property type="match status" value="1"/>
</dbReference>
<dbReference type="AlphaFoldDB" id="A0A9W6B0K5"/>
<gene>
    <name evidence="15 20" type="primary">pheT</name>
    <name evidence="20" type="ORF">WR164_07530</name>
</gene>
<dbReference type="HAMAP" id="MF_00283">
    <property type="entry name" value="Phe_tRNA_synth_beta1"/>
    <property type="match status" value="1"/>
</dbReference>
<evidence type="ECO:0000256" key="11">
    <source>
        <dbReference type="ARBA" id="ARBA00022884"/>
    </source>
</evidence>
<evidence type="ECO:0000256" key="4">
    <source>
        <dbReference type="ARBA" id="ARBA00022490"/>
    </source>
</evidence>
<keyword evidence="9 15" id="KW-0067">ATP-binding</keyword>
<keyword evidence="4 15" id="KW-0963">Cytoplasm</keyword>
<dbReference type="GO" id="GO:0016740">
    <property type="term" value="F:transferase activity"/>
    <property type="evidence" value="ECO:0007669"/>
    <property type="project" value="UniProtKB-ARBA"/>
</dbReference>
<organism evidence="20 21">
    <name type="scientific">Philodulcilactobacillus myokoensis</name>
    <dbReference type="NCBI Taxonomy" id="2929573"/>
    <lineage>
        <taxon>Bacteria</taxon>
        <taxon>Bacillati</taxon>
        <taxon>Bacillota</taxon>
        <taxon>Bacilli</taxon>
        <taxon>Lactobacillales</taxon>
        <taxon>Lactobacillaceae</taxon>
        <taxon>Philodulcilactobacillus</taxon>
    </lineage>
</organism>
<dbReference type="Pfam" id="PF03484">
    <property type="entry name" value="B5"/>
    <property type="match status" value="1"/>
</dbReference>
<dbReference type="FunFam" id="3.30.56.10:FF:000002">
    <property type="entry name" value="Phenylalanine--tRNA ligase beta subunit"/>
    <property type="match status" value="1"/>
</dbReference>
<keyword evidence="7 15" id="KW-0479">Metal-binding</keyword>
<dbReference type="FunFam" id="3.30.930.10:FF:000022">
    <property type="entry name" value="Phenylalanine--tRNA ligase beta subunit"/>
    <property type="match status" value="1"/>
</dbReference>
<dbReference type="Gene3D" id="3.30.56.10">
    <property type="match status" value="2"/>
</dbReference>
<evidence type="ECO:0000256" key="16">
    <source>
        <dbReference type="PROSITE-ProRule" id="PRU00209"/>
    </source>
</evidence>
<dbReference type="InterPro" id="IPR036690">
    <property type="entry name" value="Fdx_antiC-bd_sf"/>
</dbReference>
<dbReference type="NCBIfam" id="TIGR00472">
    <property type="entry name" value="pheT_bact"/>
    <property type="match status" value="1"/>
</dbReference>
<evidence type="ECO:0000256" key="13">
    <source>
        <dbReference type="ARBA" id="ARBA00023146"/>
    </source>
</evidence>
<dbReference type="SMART" id="SM00874">
    <property type="entry name" value="B5"/>
    <property type="match status" value="1"/>
</dbReference>
<dbReference type="Gene3D" id="3.30.930.10">
    <property type="entry name" value="Bira Bifunctional Protein, Domain 2"/>
    <property type="match status" value="1"/>
</dbReference>
<dbReference type="FunFam" id="2.40.50.140:FF:000045">
    <property type="entry name" value="Phenylalanine--tRNA ligase beta subunit"/>
    <property type="match status" value="1"/>
</dbReference>
<dbReference type="EMBL" id="BRPL01000002">
    <property type="protein sequence ID" value="GLB46774.1"/>
    <property type="molecule type" value="Genomic_DNA"/>
</dbReference>
<comment type="caution">
    <text evidence="20">The sequence shown here is derived from an EMBL/GenBank/DDBJ whole genome shotgun (WGS) entry which is preliminary data.</text>
</comment>
<reference evidence="20" key="1">
    <citation type="submission" date="2022-07" db="EMBL/GenBank/DDBJ databases">
        <authorList>
            <person name="Kouya T."/>
            <person name="Ishiyama Y."/>
        </authorList>
    </citation>
    <scope>NUCLEOTIDE SEQUENCE</scope>
    <source>
        <strain evidence="20">WR16-4</strain>
    </source>
</reference>
<feature type="binding site" evidence="15">
    <location>
        <position position="467"/>
    </location>
    <ligand>
        <name>Mg(2+)</name>
        <dbReference type="ChEBI" id="CHEBI:18420"/>
        <note>shared with alpha subunit</note>
    </ligand>
</feature>
<dbReference type="PROSITE" id="PS50886">
    <property type="entry name" value="TRBD"/>
    <property type="match status" value="1"/>
</dbReference>
<keyword evidence="12 15" id="KW-0648">Protein biosynthesis</keyword>
<dbReference type="InterPro" id="IPR005121">
    <property type="entry name" value="Fdx_antiC-bd"/>
</dbReference>
<comment type="subcellular location">
    <subcellularLocation>
        <location evidence="1 15">Cytoplasm</location>
    </subcellularLocation>
</comment>
<dbReference type="InterPro" id="IPR004532">
    <property type="entry name" value="Phe-tRNA-ligase_IIc_bsu_bact"/>
</dbReference>
<feature type="domain" description="TRNA-binding" evidence="17">
    <location>
        <begin position="39"/>
        <end position="154"/>
    </location>
</feature>
<feature type="domain" description="B5" evidence="19">
    <location>
        <begin position="408"/>
        <end position="483"/>
    </location>
</feature>
<dbReference type="Pfam" id="PF17759">
    <property type="entry name" value="tRNA_synthFbeta"/>
    <property type="match status" value="1"/>
</dbReference>
<dbReference type="GO" id="GO:0009328">
    <property type="term" value="C:phenylalanine-tRNA ligase complex"/>
    <property type="evidence" value="ECO:0007669"/>
    <property type="project" value="TreeGrafter"/>
</dbReference>
<dbReference type="SUPFAM" id="SSF55681">
    <property type="entry name" value="Class II aaRS and biotin synthetases"/>
    <property type="match status" value="1"/>
</dbReference>
<evidence type="ECO:0000256" key="6">
    <source>
        <dbReference type="ARBA" id="ARBA00022598"/>
    </source>
</evidence>
<dbReference type="Proteomes" id="UP001144204">
    <property type="component" value="Unassembled WGS sequence"/>
</dbReference>
<dbReference type="SUPFAM" id="SSF54991">
    <property type="entry name" value="Anticodon-binding domain of PheRS"/>
    <property type="match status" value="1"/>
</dbReference>
<dbReference type="InterPro" id="IPR009061">
    <property type="entry name" value="DNA-bd_dom_put_sf"/>
</dbReference>
<feature type="binding site" evidence="15">
    <location>
        <position position="471"/>
    </location>
    <ligand>
        <name>Mg(2+)</name>
        <dbReference type="ChEBI" id="CHEBI:18420"/>
        <note>shared with alpha subunit</note>
    </ligand>
</feature>
<dbReference type="EC" id="6.1.1.20" evidence="15"/>
<dbReference type="GO" id="GO:0000287">
    <property type="term" value="F:magnesium ion binding"/>
    <property type="evidence" value="ECO:0007669"/>
    <property type="project" value="UniProtKB-UniRule"/>
</dbReference>
<dbReference type="GO" id="GO:0005524">
    <property type="term" value="F:ATP binding"/>
    <property type="evidence" value="ECO:0007669"/>
    <property type="project" value="UniProtKB-UniRule"/>
</dbReference>
<evidence type="ECO:0000259" key="18">
    <source>
        <dbReference type="PROSITE" id="PS51447"/>
    </source>
</evidence>